<organism evidence="1 2">
    <name type="scientific">Candidatus Manganitrophus noduliformans</name>
    <dbReference type="NCBI Taxonomy" id="2606439"/>
    <lineage>
        <taxon>Bacteria</taxon>
        <taxon>Pseudomonadati</taxon>
        <taxon>Nitrospirota</taxon>
        <taxon>Nitrospiria</taxon>
        <taxon>Candidatus Troglogloeales</taxon>
        <taxon>Candidatus Manganitrophaceae</taxon>
        <taxon>Candidatus Manganitrophus</taxon>
    </lineage>
</organism>
<dbReference type="Gene3D" id="2.40.160.60">
    <property type="entry name" value="Outer membrane protein transport protein (OMPP1/FadL/TodX)"/>
    <property type="match status" value="1"/>
</dbReference>
<evidence type="ECO:0000313" key="2">
    <source>
        <dbReference type="Proteomes" id="UP000534783"/>
    </source>
</evidence>
<sequence>MVNKGIILGILVGGFLGIGVAAAEEFPSLYRGIRPLGMGGAFITLSDDENAMFYNPAGLNDVSGFGGVDLLNPVVEFSENSNSLYQDLSDLDTDSEAAVAEFLSGMVGEHQHVRLAVLPNFYMHNFAIGALGQATVDMEIRNRANPEVPTRVLLDAGVLASGALGFFDGMLQIGVTGKYVQREGVDTVYDAADIAGTDFDPLDESVKKSDFALDIGTKINFKNSLKPSVALVVQNITDLDFEELGIIPQQVNIGASINPDFWILKTTFAIELDDLTKQVEADDDLYKRLHLGAEFRFPMILAVRAGVNGGYLTAGASVDFWILSISAATYAEELGAISGQRSDRRYVAQLSLGF</sequence>
<reference evidence="1 2" key="1">
    <citation type="journal article" date="2020" name="Nature">
        <title>Bacterial chemolithoautotrophy via manganese oxidation.</title>
        <authorList>
            <person name="Yu H."/>
            <person name="Leadbetter J.R."/>
        </authorList>
    </citation>
    <scope>NUCLEOTIDE SEQUENCE [LARGE SCALE GENOMIC DNA]</scope>
    <source>
        <strain evidence="1 2">Mn-1</strain>
    </source>
</reference>
<dbReference type="Proteomes" id="UP000534783">
    <property type="component" value="Unassembled WGS sequence"/>
</dbReference>
<keyword evidence="2" id="KW-1185">Reference proteome</keyword>
<comment type="caution">
    <text evidence="1">The sequence shown here is derived from an EMBL/GenBank/DDBJ whole genome shotgun (WGS) entry which is preliminary data.</text>
</comment>
<accession>A0A7X6DQN3</accession>
<dbReference type="EMBL" id="VTOW01000002">
    <property type="protein sequence ID" value="NKE71596.1"/>
    <property type="molecule type" value="Genomic_DNA"/>
</dbReference>
<gene>
    <name evidence="1" type="ORF">MNODULE_12680</name>
</gene>
<protein>
    <recommendedName>
        <fullName evidence="3">Conjugal transfer protein TraF</fullName>
    </recommendedName>
</protein>
<evidence type="ECO:0008006" key="3">
    <source>
        <dbReference type="Google" id="ProtNLM"/>
    </source>
</evidence>
<evidence type="ECO:0000313" key="1">
    <source>
        <dbReference type="EMBL" id="NKE71596.1"/>
    </source>
</evidence>
<dbReference type="AlphaFoldDB" id="A0A7X6DQN3"/>
<proteinExistence type="predicted"/>
<name>A0A7X6DQN3_9BACT</name>
<dbReference type="RefSeq" id="WP_168060371.1">
    <property type="nucleotide sequence ID" value="NZ_VTOW01000002.1"/>
</dbReference>